<dbReference type="Proteomes" id="UP000298049">
    <property type="component" value="Chromosome"/>
</dbReference>
<name>A0A4P7XGW1_9ALTE</name>
<keyword evidence="5" id="KW-1185">Reference proteome</keyword>
<dbReference type="KEGG" id="hmi:soil367_10130"/>
<feature type="compositionally biased region" description="Polar residues" evidence="2">
    <location>
        <begin position="85"/>
        <end position="101"/>
    </location>
</feature>
<evidence type="ECO:0000259" key="3">
    <source>
        <dbReference type="PROSITE" id="PS51648"/>
    </source>
</evidence>
<dbReference type="RefSeq" id="WP_136548981.1">
    <property type="nucleotide sequence ID" value="NZ_CP031093.1"/>
</dbReference>
<dbReference type="PANTHER" id="PTHR38109:SF1">
    <property type="entry name" value="PROTEIN YCGL"/>
    <property type="match status" value="1"/>
</dbReference>
<reference evidence="4 5" key="1">
    <citation type="submission" date="2018-07" db="EMBL/GenBank/DDBJ databases">
        <title>Marsedoiliclastica nanhaica gen. nov. sp. nov., a novel marine hydrocarbonoclastic bacterium isolated from an in-situ enriched hydrocarbon-degrading consortium in deep-sea sediment.</title>
        <authorList>
            <person name="Dong C."/>
            <person name="Ma T."/>
            <person name="Liu R."/>
            <person name="Shao Z."/>
        </authorList>
    </citation>
    <scope>NUCLEOTIDE SEQUENCE [LARGE SCALE GENOMIC DNA]</scope>
    <source>
        <strain evidence="5">soil36-7</strain>
    </source>
</reference>
<sequence>MAERAFISIYRSSRREGMYLYMKRGVSFDELPEALRQQFGKPAHAMDLVLTPDRKLARVDAAKVLDSVADKGFFLQMPPQPEANFPNTNPYIQSPETGAGS</sequence>
<dbReference type="OrthoDB" id="7062382at2"/>
<evidence type="ECO:0000313" key="5">
    <source>
        <dbReference type="Proteomes" id="UP000298049"/>
    </source>
</evidence>
<dbReference type="AlphaFoldDB" id="A0A4P7XGW1"/>
<dbReference type="EMBL" id="CP031093">
    <property type="protein sequence ID" value="QCF26261.1"/>
    <property type="molecule type" value="Genomic_DNA"/>
</dbReference>
<dbReference type="SUPFAM" id="SSF160191">
    <property type="entry name" value="YcgL-like"/>
    <property type="match status" value="1"/>
</dbReference>
<accession>A0A4P7XGW1</accession>
<evidence type="ECO:0000256" key="1">
    <source>
        <dbReference type="HAMAP-Rule" id="MF_01866"/>
    </source>
</evidence>
<dbReference type="HAMAP" id="MF_01866">
    <property type="entry name" value="UPF0745"/>
    <property type="match status" value="1"/>
</dbReference>
<dbReference type="Pfam" id="PF05166">
    <property type="entry name" value="YcgL"/>
    <property type="match status" value="1"/>
</dbReference>
<dbReference type="InterPro" id="IPR038068">
    <property type="entry name" value="YcgL-like_sf"/>
</dbReference>
<organism evidence="4 5">
    <name type="scientific">Hydrocarboniclastica marina</name>
    <dbReference type="NCBI Taxonomy" id="2259620"/>
    <lineage>
        <taxon>Bacteria</taxon>
        <taxon>Pseudomonadati</taxon>
        <taxon>Pseudomonadota</taxon>
        <taxon>Gammaproteobacteria</taxon>
        <taxon>Alteromonadales</taxon>
        <taxon>Alteromonadaceae</taxon>
        <taxon>Hydrocarboniclastica</taxon>
    </lineage>
</organism>
<proteinExistence type="inferred from homology"/>
<dbReference type="Gene3D" id="3.10.510.20">
    <property type="entry name" value="YcgL domain"/>
    <property type="match status" value="1"/>
</dbReference>
<protein>
    <recommendedName>
        <fullName evidence="1">YcgL domain-containing protein soil367_10130</fullName>
    </recommendedName>
</protein>
<gene>
    <name evidence="4" type="ORF">soil367_10130</name>
</gene>
<dbReference type="PANTHER" id="PTHR38109">
    <property type="entry name" value="PROTEIN YCGL"/>
    <property type="match status" value="1"/>
</dbReference>
<evidence type="ECO:0000256" key="2">
    <source>
        <dbReference type="SAM" id="MobiDB-lite"/>
    </source>
</evidence>
<dbReference type="PROSITE" id="PS51648">
    <property type="entry name" value="YCGL"/>
    <property type="match status" value="1"/>
</dbReference>
<feature type="region of interest" description="Disordered" evidence="2">
    <location>
        <begin position="78"/>
        <end position="101"/>
    </location>
</feature>
<dbReference type="InterPro" id="IPR027354">
    <property type="entry name" value="YcgL_dom"/>
</dbReference>
<feature type="domain" description="YcgL" evidence="3">
    <location>
        <begin position="5"/>
        <end position="89"/>
    </location>
</feature>
<evidence type="ECO:0000313" key="4">
    <source>
        <dbReference type="EMBL" id="QCF26261.1"/>
    </source>
</evidence>